<feature type="transmembrane region" description="Helical" evidence="1">
    <location>
        <begin position="12"/>
        <end position="32"/>
    </location>
</feature>
<keyword evidence="1" id="KW-0812">Transmembrane</keyword>
<sequence>MIPLSHVIEIGLLMLAAYVVGCATGYAARLALRHLLRPRDTLTASTPIPVAAPQSAARRLARVGAEEQPAIKLPAAAAIRRPPELPGPRRNKPDNLRLIKGIGAKTESALQDLGIYHFDQIAEWQPAHVAWLEGRIAIKGRIGREQWVEQATLLATAPRSNAA</sequence>
<keyword evidence="1" id="KW-1133">Transmembrane helix</keyword>
<name>A0A6M1SGS8_9HYPH</name>
<gene>
    <name evidence="2" type="ORF">G5575_16505</name>
</gene>
<keyword evidence="3" id="KW-1185">Reference proteome</keyword>
<comment type="caution">
    <text evidence="2">The sequence shown here is derived from an EMBL/GenBank/DDBJ whole genome shotgun (WGS) entry which is preliminary data.</text>
</comment>
<dbReference type="Proteomes" id="UP000474802">
    <property type="component" value="Unassembled WGS sequence"/>
</dbReference>
<organism evidence="2 3">
    <name type="scientific">Devosia aurantiaca</name>
    <dbReference type="NCBI Taxonomy" id="2714858"/>
    <lineage>
        <taxon>Bacteria</taxon>
        <taxon>Pseudomonadati</taxon>
        <taxon>Pseudomonadota</taxon>
        <taxon>Alphaproteobacteria</taxon>
        <taxon>Hyphomicrobiales</taxon>
        <taxon>Devosiaceae</taxon>
        <taxon>Devosia</taxon>
    </lineage>
</organism>
<evidence type="ECO:0008006" key="4">
    <source>
        <dbReference type="Google" id="ProtNLM"/>
    </source>
</evidence>
<dbReference type="AlphaFoldDB" id="A0A6M1SGS8"/>
<accession>A0A6M1SGS8</accession>
<keyword evidence="1" id="KW-0472">Membrane</keyword>
<evidence type="ECO:0000313" key="3">
    <source>
        <dbReference type="Proteomes" id="UP000474802"/>
    </source>
</evidence>
<dbReference type="RefSeq" id="WP_164535277.1">
    <property type="nucleotide sequence ID" value="NZ_JAALFG010000004.1"/>
</dbReference>
<dbReference type="Gene3D" id="1.10.150.20">
    <property type="entry name" value="5' to 3' exonuclease, C-terminal subdomain"/>
    <property type="match status" value="1"/>
</dbReference>
<protein>
    <recommendedName>
        <fullName evidence="4">NADH-quinone oxidoreductase subunit E</fullName>
    </recommendedName>
</protein>
<reference evidence="2 3" key="2">
    <citation type="submission" date="2020-03" db="EMBL/GenBank/DDBJ databases">
        <title>Devosia chinhatensis sp. nov., isolated from a hexachlorocyclohexane (HCH) dump site in India.</title>
        <authorList>
            <person name="Kumar M."/>
            <person name="Lal R."/>
        </authorList>
    </citation>
    <scope>NUCLEOTIDE SEQUENCE [LARGE SCALE GENOMIC DNA]</scope>
    <source>
        <strain evidence="2 3">H239</strain>
    </source>
</reference>
<evidence type="ECO:0000256" key="1">
    <source>
        <dbReference type="SAM" id="Phobius"/>
    </source>
</evidence>
<reference evidence="2 3" key="1">
    <citation type="submission" date="2020-02" db="EMBL/GenBank/DDBJ databases">
        <authorList>
            <person name="Khan S.A."/>
            <person name="Jeon C.O."/>
            <person name="Chun B.H."/>
        </authorList>
    </citation>
    <scope>NUCLEOTIDE SEQUENCE [LARGE SCALE GENOMIC DNA]</scope>
    <source>
        <strain evidence="2 3">H239</strain>
    </source>
</reference>
<dbReference type="EMBL" id="JAALFG010000004">
    <property type="protein sequence ID" value="NGP19029.1"/>
    <property type="molecule type" value="Genomic_DNA"/>
</dbReference>
<proteinExistence type="predicted"/>
<evidence type="ECO:0000313" key="2">
    <source>
        <dbReference type="EMBL" id="NGP19029.1"/>
    </source>
</evidence>